<keyword evidence="3" id="KW-1185">Reference proteome</keyword>
<keyword evidence="2" id="KW-0808">Transferase</keyword>
<dbReference type="PANTHER" id="PTHR37984:SF5">
    <property type="entry name" value="PROTEIN NYNRIN-LIKE"/>
    <property type="match status" value="1"/>
</dbReference>
<dbReference type="EMBL" id="BQNB010019437">
    <property type="protein sequence ID" value="GJT85307.1"/>
    <property type="molecule type" value="Genomic_DNA"/>
</dbReference>
<evidence type="ECO:0000259" key="1">
    <source>
        <dbReference type="PROSITE" id="PS50994"/>
    </source>
</evidence>
<dbReference type="InterPro" id="IPR036397">
    <property type="entry name" value="RNaseH_sf"/>
</dbReference>
<dbReference type="SUPFAM" id="SSF53098">
    <property type="entry name" value="Ribonuclease H-like"/>
    <property type="match status" value="1"/>
</dbReference>
<gene>
    <name evidence="2" type="ORF">Tco_1067024</name>
</gene>
<dbReference type="Gene3D" id="3.30.420.10">
    <property type="entry name" value="Ribonuclease H-like superfamily/Ribonuclease H"/>
    <property type="match status" value="1"/>
</dbReference>
<reference evidence="2" key="1">
    <citation type="journal article" date="2022" name="Int. J. Mol. Sci.">
        <title>Draft Genome of Tanacetum Coccineum: Genomic Comparison of Closely Related Tanacetum-Family Plants.</title>
        <authorList>
            <person name="Yamashiro T."/>
            <person name="Shiraishi A."/>
            <person name="Nakayama K."/>
            <person name="Satake H."/>
        </authorList>
    </citation>
    <scope>NUCLEOTIDE SEQUENCE</scope>
</reference>
<comment type="caution">
    <text evidence="2">The sequence shown here is derived from an EMBL/GenBank/DDBJ whole genome shotgun (WGS) entry which is preliminary data.</text>
</comment>
<dbReference type="PANTHER" id="PTHR37984">
    <property type="entry name" value="PROTEIN CBG26694"/>
    <property type="match status" value="1"/>
</dbReference>
<dbReference type="InterPro" id="IPR050951">
    <property type="entry name" value="Retrovirus_Pol_polyprotein"/>
</dbReference>
<dbReference type="Proteomes" id="UP001151760">
    <property type="component" value="Unassembled WGS sequence"/>
</dbReference>
<dbReference type="PROSITE" id="PS50994">
    <property type="entry name" value="INTEGRASE"/>
    <property type="match status" value="1"/>
</dbReference>
<protein>
    <submittedName>
        <fullName evidence="2">Reverse transcriptase domain-containing protein</fullName>
    </submittedName>
</protein>
<reference evidence="2" key="2">
    <citation type="submission" date="2022-01" db="EMBL/GenBank/DDBJ databases">
        <authorList>
            <person name="Yamashiro T."/>
            <person name="Shiraishi A."/>
            <person name="Satake H."/>
            <person name="Nakayama K."/>
        </authorList>
    </citation>
    <scope>NUCLEOTIDE SEQUENCE</scope>
</reference>
<dbReference type="InterPro" id="IPR012337">
    <property type="entry name" value="RNaseH-like_sf"/>
</dbReference>
<name>A0ABQ5HBS0_9ASTR</name>
<keyword evidence="2" id="KW-0695">RNA-directed DNA polymerase</keyword>
<feature type="domain" description="Integrase catalytic" evidence="1">
    <location>
        <begin position="5"/>
        <end position="96"/>
    </location>
</feature>
<evidence type="ECO:0000313" key="3">
    <source>
        <dbReference type="Proteomes" id="UP001151760"/>
    </source>
</evidence>
<dbReference type="GO" id="GO:0003964">
    <property type="term" value="F:RNA-directed DNA polymerase activity"/>
    <property type="evidence" value="ECO:0007669"/>
    <property type="project" value="UniProtKB-KW"/>
</dbReference>
<keyword evidence="2" id="KW-0548">Nucleotidyltransferase</keyword>
<proteinExistence type="predicted"/>
<accession>A0ABQ5HBS0</accession>
<sequence>MTSVTTAWPFIQWGINIIGPLPEALGNVKFLIVAIDYYTKWVEAKPLASITGKHVERFVWEHIVCRFGIPQMIVSNNGKQFEEGVFPQFCERLKIK</sequence>
<dbReference type="InterPro" id="IPR001584">
    <property type="entry name" value="Integrase_cat-core"/>
</dbReference>
<evidence type="ECO:0000313" key="2">
    <source>
        <dbReference type="EMBL" id="GJT85307.1"/>
    </source>
</evidence>
<organism evidence="2 3">
    <name type="scientific">Tanacetum coccineum</name>
    <dbReference type="NCBI Taxonomy" id="301880"/>
    <lineage>
        <taxon>Eukaryota</taxon>
        <taxon>Viridiplantae</taxon>
        <taxon>Streptophyta</taxon>
        <taxon>Embryophyta</taxon>
        <taxon>Tracheophyta</taxon>
        <taxon>Spermatophyta</taxon>
        <taxon>Magnoliopsida</taxon>
        <taxon>eudicotyledons</taxon>
        <taxon>Gunneridae</taxon>
        <taxon>Pentapetalae</taxon>
        <taxon>asterids</taxon>
        <taxon>campanulids</taxon>
        <taxon>Asterales</taxon>
        <taxon>Asteraceae</taxon>
        <taxon>Asteroideae</taxon>
        <taxon>Anthemideae</taxon>
        <taxon>Anthemidinae</taxon>
        <taxon>Tanacetum</taxon>
    </lineage>
</organism>